<keyword evidence="1" id="KW-0966">Cell projection</keyword>
<name>A0A0A0EFM6_9RHOB</name>
<dbReference type="InterPro" id="IPR023157">
    <property type="entry name" value="AGR-C-984p-like_sf"/>
</dbReference>
<dbReference type="EMBL" id="AQQX01000002">
    <property type="protein sequence ID" value="KGM49766.1"/>
    <property type="molecule type" value="Genomic_DNA"/>
</dbReference>
<comment type="caution">
    <text evidence="1">The sequence shown here is derived from an EMBL/GenBank/DDBJ whole genome shotgun (WGS) entry which is preliminary data.</text>
</comment>
<evidence type="ECO:0000313" key="2">
    <source>
        <dbReference type="Proteomes" id="UP000030004"/>
    </source>
</evidence>
<dbReference type="STRING" id="1461694.ATO9_07070"/>
<keyword evidence="1" id="KW-0282">Flagellum</keyword>
<gene>
    <name evidence="1" type="ORF">ATO9_07070</name>
</gene>
<dbReference type="eggNOG" id="ENOG502ZBJH">
    <property type="taxonomic scope" value="Bacteria"/>
</dbReference>
<organism evidence="1 2">
    <name type="scientific">Pseudooceanicola atlanticus</name>
    <dbReference type="NCBI Taxonomy" id="1461694"/>
    <lineage>
        <taxon>Bacteria</taxon>
        <taxon>Pseudomonadati</taxon>
        <taxon>Pseudomonadota</taxon>
        <taxon>Alphaproteobacteria</taxon>
        <taxon>Rhodobacterales</taxon>
        <taxon>Paracoccaceae</taxon>
        <taxon>Pseudooceanicola</taxon>
    </lineage>
</organism>
<proteinExistence type="predicted"/>
<dbReference type="Proteomes" id="UP000030004">
    <property type="component" value="Unassembled WGS sequence"/>
</dbReference>
<keyword evidence="2" id="KW-1185">Reference proteome</keyword>
<accession>A0A0A0EFM6</accession>
<sequence length="274" mass="31249">MTFQPVIFGSGLAAWSYLGRTLETQTKAFEASPQMMRDTEYFEAKIGEIDTAEDLVNDRRLLRVALGAFDLQDDINNKYFVQRILEDGTLDDDTLANRLSDKRYRDFSKAFGFGDYSTPRTKLSDFGTNITAKFRRQQFEVAVGEQDQSMRLALNAERALPELAEANVSDNTKWLRVMGNPPLRQVFEMAMGLPNSFSQLDIEKQLEEFKDRANRQFDVSDFAEFGQPEMQQKLVHRFLARSQIQEIQVASSANIAVSLLENAANFARSQSSFF</sequence>
<dbReference type="RefSeq" id="WP_043747137.1">
    <property type="nucleotide sequence ID" value="NZ_AQQX01000002.1"/>
</dbReference>
<dbReference type="OrthoDB" id="7824597at2"/>
<keyword evidence="1" id="KW-0969">Cilium</keyword>
<dbReference type="SUPFAM" id="SSF158837">
    <property type="entry name" value="AGR C 984p-like"/>
    <property type="match status" value="1"/>
</dbReference>
<evidence type="ECO:0000313" key="1">
    <source>
        <dbReference type="EMBL" id="KGM49766.1"/>
    </source>
</evidence>
<protein>
    <submittedName>
        <fullName evidence="1">Flagellar protein</fullName>
    </submittedName>
</protein>
<dbReference type="Pfam" id="PF06748">
    <property type="entry name" value="DUF1217"/>
    <property type="match status" value="1"/>
</dbReference>
<dbReference type="InterPro" id="IPR010626">
    <property type="entry name" value="DUF1217"/>
</dbReference>
<dbReference type="Gene3D" id="1.10.3700.10">
    <property type="entry name" value="AGR C 984p-like"/>
    <property type="match status" value="1"/>
</dbReference>
<dbReference type="AlphaFoldDB" id="A0A0A0EFM6"/>
<reference evidence="1 2" key="1">
    <citation type="journal article" date="2015" name="Antonie Van Leeuwenhoek">
        <title>Pseudooceanicola atlanticus gen. nov. sp. nov., isolated from surface seawater of the Atlantic Ocean and reclassification of Oceanicola batsensis, Oceanicola marinus, Oceanicola nitratireducens, Oceanicola nanhaiensis, Oceanicola antarcticus and Oceanicola flagellatus, as Pseudooceanicola batsensis comb. nov., Pseudooceanicola marinus comb. nov., Pseudooceanicola nitratireducens comb. nov., Pseudooceanicola nanhaiensis comb. nov., Pseudooceanicola antarcticus comb. nov., and Pseudooceanicola flagellatus comb. nov.</title>
        <authorList>
            <person name="Lai Q."/>
            <person name="Li G."/>
            <person name="Liu X."/>
            <person name="Du Y."/>
            <person name="Sun F."/>
            <person name="Shao Z."/>
        </authorList>
    </citation>
    <scope>NUCLEOTIDE SEQUENCE [LARGE SCALE GENOMIC DNA]</scope>
    <source>
        <strain evidence="1 2">22II-s11g</strain>
    </source>
</reference>